<evidence type="ECO:0000313" key="6">
    <source>
        <dbReference type="EMBL" id="MFD2675142.1"/>
    </source>
</evidence>
<dbReference type="Gene3D" id="3.40.50.300">
    <property type="entry name" value="P-loop containing nucleotide triphosphate hydrolases"/>
    <property type="match status" value="1"/>
</dbReference>
<accession>A0ABW5RJM9</accession>
<dbReference type="GO" id="GO:0005524">
    <property type="term" value="F:ATP binding"/>
    <property type="evidence" value="ECO:0007669"/>
    <property type="project" value="UniProtKB-KW"/>
</dbReference>
<dbReference type="PROSITE" id="PS00211">
    <property type="entry name" value="ABC_TRANSPORTER_1"/>
    <property type="match status" value="1"/>
</dbReference>
<dbReference type="RefSeq" id="WP_083524667.1">
    <property type="nucleotide sequence ID" value="NZ_JBHUNF010000004.1"/>
</dbReference>
<dbReference type="EMBL" id="JBHUNF010000004">
    <property type="protein sequence ID" value="MFD2675142.1"/>
    <property type="molecule type" value="Genomic_DNA"/>
</dbReference>
<feature type="domain" description="ABC transporter" evidence="5">
    <location>
        <begin position="5"/>
        <end position="229"/>
    </location>
</feature>
<dbReference type="InterPro" id="IPR027417">
    <property type="entry name" value="P-loop_NTPase"/>
</dbReference>
<evidence type="ECO:0000256" key="2">
    <source>
        <dbReference type="ARBA" id="ARBA00022448"/>
    </source>
</evidence>
<keyword evidence="2" id="KW-0813">Transport</keyword>
<dbReference type="InterPro" id="IPR022508">
    <property type="entry name" value="ABC_trspt_anch-rpt_ATP-bd"/>
</dbReference>
<protein>
    <submittedName>
        <fullName evidence="6">Anchored repeat-type ABC transporter ATP-binding subunit</fullName>
    </submittedName>
</protein>
<keyword evidence="3" id="KW-0547">Nucleotide-binding</keyword>
<keyword evidence="4 6" id="KW-0067">ATP-binding</keyword>
<dbReference type="NCBIfam" id="TIGR03771">
    <property type="entry name" value="anch_rpt_ABC"/>
    <property type="match status" value="1"/>
</dbReference>
<organism evidence="6 7">
    <name type="scientific">Gulosibacter bifidus</name>
    <dbReference type="NCBI Taxonomy" id="272239"/>
    <lineage>
        <taxon>Bacteria</taxon>
        <taxon>Bacillati</taxon>
        <taxon>Actinomycetota</taxon>
        <taxon>Actinomycetes</taxon>
        <taxon>Micrococcales</taxon>
        <taxon>Microbacteriaceae</taxon>
        <taxon>Gulosibacter</taxon>
    </lineage>
</organism>
<sequence length="276" mass="29678">MTPALDVDNLTVQLGGRRVLQGVNLQVHSGELVGLIGPNGAGKTTLLRSTLGLIRPECGTVRCEGGRPGYVPQRHEFVWDFPISVEDAVLNARARNIGWLRRPKAHDYELVADALERVGMAHLASRPVGELSGGQRQRVLVARALALEPSVLLLDEPFTGLDMPTQELLSELFVSLTAEGQAVVMTTHDLAGAMHLCQRLCLLNRTVIADGTPDQLRQPELWMRTFAITRQNPLLYALGMPAVAPDASGAESASHLAAAPSAVASRTTQVEAQVHA</sequence>
<evidence type="ECO:0000256" key="4">
    <source>
        <dbReference type="ARBA" id="ARBA00022840"/>
    </source>
</evidence>
<dbReference type="PROSITE" id="PS50893">
    <property type="entry name" value="ABC_TRANSPORTER_2"/>
    <property type="match status" value="1"/>
</dbReference>
<dbReference type="CDD" id="cd03235">
    <property type="entry name" value="ABC_Metallic_Cations"/>
    <property type="match status" value="1"/>
</dbReference>
<dbReference type="Pfam" id="PF00005">
    <property type="entry name" value="ABC_tran"/>
    <property type="match status" value="1"/>
</dbReference>
<dbReference type="InterPro" id="IPR003593">
    <property type="entry name" value="AAA+_ATPase"/>
</dbReference>
<evidence type="ECO:0000256" key="3">
    <source>
        <dbReference type="ARBA" id="ARBA00022741"/>
    </source>
</evidence>
<name>A0ABW5RJM9_9MICO</name>
<comment type="similarity">
    <text evidence="1">Belongs to the ABC transporter superfamily.</text>
</comment>
<reference evidence="7" key="1">
    <citation type="journal article" date="2019" name="Int. J. Syst. Evol. Microbiol.">
        <title>The Global Catalogue of Microorganisms (GCM) 10K type strain sequencing project: providing services to taxonomists for standard genome sequencing and annotation.</title>
        <authorList>
            <consortium name="The Broad Institute Genomics Platform"/>
            <consortium name="The Broad Institute Genome Sequencing Center for Infectious Disease"/>
            <person name="Wu L."/>
            <person name="Ma J."/>
        </authorList>
    </citation>
    <scope>NUCLEOTIDE SEQUENCE [LARGE SCALE GENOMIC DNA]</scope>
    <source>
        <strain evidence="7">TISTR 1511</strain>
    </source>
</reference>
<evidence type="ECO:0000256" key="1">
    <source>
        <dbReference type="ARBA" id="ARBA00005417"/>
    </source>
</evidence>
<keyword evidence="7" id="KW-1185">Reference proteome</keyword>
<dbReference type="PANTHER" id="PTHR42734:SF5">
    <property type="entry name" value="IRON TRANSPORT SYSTEM ATP-BINDING PROTEIN HI_0361-RELATED"/>
    <property type="match status" value="1"/>
</dbReference>
<dbReference type="InterPro" id="IPR003439">
    <property type="entry name" value="ABC_transporter-like_ATP-bd"/>
</dbReference>
<evidence type="ECO:0000259" key="5">
    <source>
        <dbReference type="PROSITE" id="PS50893"/>
    </source>
</evidence>
<dbReference type="SUPFAM" id="SSF52540">
    <property type="entry name" value="P-loop containing nucleoside triphosphate hydrolases"/>
    <property type="match status" value="1"/>
</dbReference>
<dbReference type="InterPro" id="IPR050153">
    <property type="entry name" value="Metal_Ion_Import_ABC"/>
</dbReference>
<comment type="caution">
    <text evidence="6">The sequence shown here is derived from an EMBL/GenBank/DDBJ whole genome shotgun (WGS) entry which is preliminary data.</text>
</comment>
<dbReference type="InterPro" id="IPR017871">
    <property type="entry name" value="ABC_transporter-like_CS"/>
</dbReference>
<dbReference type="Proteomes" id="UP001597453">
    <property type="component" value="Unassembled WGS sequence"/>
</dbReference>
<gene>
    <name evidence="6" type="ORF">ACFSUQ_07535</name>
</gene>
<evidence type="ECO:0000313" key="7">
    <source>
        <dbReference type="Proteomes" id="UP001597453"/>
    </source>
</evidence>
<proteinExistence type="inferred from homology"/>
<dbReference type="SMART" id="SM00382">
    <property type="entry name" value="AAA"/>
    <property type="match status" value="1"/>
</dbReference>
<dbReference type="PANTHER" id="PTHR42734">
    <property type="entry name" value="METAL TRANSPORT SYSTEM ATP-BINDING PROTEIN TM_0124-RELATED"/>
    <property type="match status" value="1"/>
</dbReference>